<keyword evidence="1" id="KW-0812">Transmembrane</keyword>
<keyword evidence="1" id="KW-0472">Membrane</keyword>
<dbReference type="Proteomes" id="UP000031982">
    <property type="component" value="Unassembled WGS sequence"/>
</dbReference>
<keyword evidence="1" id="KW-1133">Transmembrane helix</keyword>
<comment type="caution">
    <text evidence="2">The sequence shown here is derived from an EMBL/GenBank/DDBJ whole genome shotgun (WGS) entry which is preliminary data.</text>
</comment>
<name>A0ABR5AQ90_BACBA</name>
<evidence type="ECO:0008006" key="4">
    <source>
        <dbReference type="Google" id="ProtNLM"/>
    </source>
</evidence>
<proteinExistence type="predicted"/>
<feature type="transmembrane region" description="Helical" evidence="1">
    <location>
        <begin position="21"/>
        <end position="42"/>
    </location>
</feature>
<sequence>MLKKTGRKSLSMKEIQQRKTTYKGALFFRSAVYVLALTNPLFQLIH</sequence>
<evidence type="ECO:0000256" key="1">
    <source>
        <dbReference type="SAM" id="Phobius"/>
    </source>
</evidence>
<reference evidence="2 3" key="1">
    <citation type="submission" date="2015-01" db="EMBL/GenBank/DDBJ databases">
        <title>Genome Assembly of Bacillus badius MTCC 1458.</title>
        <authorList>
            <person name="Verma A."/>
            <person name="Khatri I."/>
            <person name="Mual P."/>
            <person name="Subramanian S."/>
            <person name="Krishnamurthi S."/>
        </authorList>
    </citation>
    <scope>NUCLEOTIDE SEQUENCE [LARGE SCALE GENOMIC DNA]</scope>
    <source>
        <strain evidence="2 3">MTCC 1458</strain>
    </source>
</reference>
<evidence type="ECO:0000313" key="3">
    <source>
        <dbReference type="Proteomes" id="UP000031982"/>
    </source>
</evidence>
<evidence type="ECO:0000313" key="2">
    <source>
        <dbReference type="EMBL" id="KIL76920.1"/>
    </source>
</evidence>
<organism evidence="2 3">
    <name type="scientific">Bacillus badius</name>
    <dbReference type="NCBI Taxonomy" id="1455"/>
    <lineage>
        <taxon>Bacteria</taxon>
        <taxon>Bacillati</taxon>
        <taxon>Bacillota</taxon>
        <taxon>Bacilli</taxon>
        <taxon>Bacillales</taxon>
        <taxon>Bacillaceae</taxon>
        <taxon>Pseudobacillus</taxon>
    </lineage>
</organism>
<dbReference type="EMBL" id="JXLP01000019">
    <property type="protein sequence ID" value="KIL76920.1"/>
    <property type="molecule type" value="Genomic_DNA"/>
</dbReference>
<accession>A0ABR5AQ90</accession>
<keyword evidence="3" id="KW-1185">Reference proteome</keyword>
<gene>
    <name evidence="2" type="ORF">SD77_1880</name>
</gene>
<protein>
    <recommendedName>
        <fullName evidence="4">Mobile element protein</fullName>
    </recommendedName>
</protein>